<evidence type="ECO:0000259" key="10">
    <source>
        <dbReference type="PROSITE" id="PS50112"/>
    </source>
</evidence>
<dbReference type="CDD" id="cd00082">
    <property type="entry name" value="HisKA"/>
    <property type="match status" value="1"/>
</dbReference>
<dbReference type="PROSITE" id="PS50113">
    <property type="entry name" value="PAC"/>
    <property type="match status" value="1"/>
</dbReference>
<feature type="domain" description="Histidine kinase" evidence="9">
    <location>
        <begin position="362"/>
        <end position="580"/>
    </location>
</feature>
<dbReference type="RefSeq" id="WP_248355406.1">
    <property type="nucleotide sequence ID" value="NZ_AP025591.1"/>
</dbReference>
<dbReference type="InterPro" id="IPR035965">
    <property type="entry name" value="PAS-like_dom_sf"/>
</dbReference>
<evidence type="ECO:0000256" key="6">
    <source>
        <dbReference type="ARBA" id="ARBA00023136"/>
    </source>
</evidence>
<comment type="catalytic activity">
    <reaction evidence="1">
        <text>ATP + protein L-histidine = ADP + protein N-phospho-L-histidine.</text>
        <dbReference type="EC" id="2.7.13.3"/>
    </reaction>
</comment>
<dbReference type="PROSITE" id="PS50109">
    <property type="entry name" value="HIS_KIN"/>
    <property type="match status" value="1"/>
</dbReference>
<accession>A0ABM7X2T3</accession>
<dbReference type="SMART" id="SM00388">
    <property type="entry name" value="HisKA"/>
    <property type="match status" value="1"/>
</dbReference>
<evidence type="ECO:0000256" key="5">
    <source>
        <dbReference type="ARBA" id="ARBA00022777"/>
    </source>
</evidence>
<dbReference type="Gene3D" id="3.30.450.20">
    <property type="entry name" value="PAS domain"/>
    <property type="match status" value="1"/>
</dbReference>
<organism evidence="12 13">
    <name type="scientific">Anaeromyxobacter oryzae</name>
    <dbReference type="NCBI Taxonomy" id="2918170"/>
    <lineage>
        <taxon>Bacteria</taxon>
        <taxon>Pseudomonadati</taxon>
        <taxon>Myxococcota</taxon>
        <taxon>Myxococcia</taxon>
        <taxon>Myxococcales</taxon>
        <taxon>Cystobacterineae</taxon>
        <taxon>Anaeromyxobacteraceae</taxon>
        <taxon>Anaeromyxobacter</taxon>
    </lineage>
</organism>
<dbReference type="InterPro" id="IPR003661">
    <property type="entry name" value="HisK_dim/P_dom"/>
</dbReference>
<dbReference type="SUPFAM" id="SSF55874">
    <property type="entry name" value="ATPase domain of HSP90 chaperone/DNA topoisomerase II/histidine kinase"/>
    <property type="match status" value="1"/>
</dbReference>
<feature type="domain" description="PAS" evidence="10">
    <location>
        <begin position="225"/>
        <end position="295"/>
    </location>
</feature>
<name>A0ABM7X2T3_9BACT</name>
<dbReference type="EMBL" id="AP025591">
    <property type="protein sequence ID" value="BDG06102.1"/>
    <property type="molecule type" value="Genomic_DNA"/>
</dbReference>
<dbReference type="Gene3D" id="1.10.287.130">
    <property type="match status" value="1"/>
</dbReference>
<dbReference type="InterPro" id="IPR036890">
    <property type="entry name" value="HATPase_C_sf"/>
</dbReference>
<dbReference type="InterPro" id="IPR036097">
    <property type="entry name" value="HisK_dim/P_sf"/>
</dbReference>
<feature type="transmembrane region" description="Helical" evidence="8">
    <location>
        <begin position="193"/>
        <end position="215"/>
    </location>
</feature>
<dbReference type="SMART" id="SM00387">
    <property type="entry name" value="HATPase_c"/>
    <property type="match status" value="1"/>
</dbReference>
<evidence type="ECO:0000313" key="13">
    <source>
        <dbReference type="Proteomes" id="UP001162891"/>
    </source>
</evidence>
<dbReference type="SUPFAM" id="SSF47384">
    <property type="entry name" value="Homodimeric domain of signal transducing histidine kinase"/>
    <property type="match status" value="1"/>
</dbReference>
<feature type="region of interest" description="Disordered" evidence="7">
    <location>
        <begin position="573"/>
        <end position="602"/>
    </location>
</feature>
<gene>
    <name evidence="12" type="ORF">AMOR_50980</name>
</gene>
<evidence type="ECO:0000256" key="2">
    <source>
        <dbReference type="ARBA" id="ARBA00012438"/>
    </source>
</evidence>
<feature type="transmembrane region" description="Helical" evidence="8">
    <location>
        <begin position="20"/>
        <end position="39"/>
    </location>
</feature>
<reference evidence="13" key="1">
    <citation type="journal article" date="2022" name="Int. J. Syst. Evol. Microbiol.">
        <title>Anaeromyxobacter oryzae sp. nov., Anaeromyxobacter diazotrophicus sp. nov. and Anaeromyxobacter paludicola sp. nov., isolated from paddy soils.</title>
        <authorList>
            <person name="Itoh H."/>
            <person name="Xu Z."/>
            <person name="Mise K."/>
            <person name="Masuda Y."/>
            <person name="Ushijima N."/>
            <person name="Hayakawa C."/>
            <person name="Shiratori Y."/>
            <person name="Senoo K."/>
        </authorList>
    </citation>
    <scope>NUCLEOTIDE SEQUENCE [LARGE SCALE GENOMIC DNA]</scope>
    <source>
        <strain evidence="13">Red232</strain>
    </source>
</reference>
<dbReference type="SUPFAM" id="SSF55785">
    <property type="entry name" value="PYP-like sensor domain (PAS domain)"/>
    <property type="match status" value="1"/>
</dbReference>
<keyword evidence="4" id="KW-0808">Transferase</keyword>
<dbReference type="PANTHER" id="PTHR42878:SF13">
    <property type="entry name" value="HISTIDINE KINASE"/>
    <property type="match status" value="1"/>
</dbReference>
<evidence type="ECO:0000256" key="8">
    <source>
        <dbReference type="SAM" id="Phobius"/>
    </source>
</evidence>
<dbReference type="InterPro" id="IPR050351">
    <property type="entry name" value="BphY/WalK/GraS-like"/>
</dbReference>
<keyword evidence="8" id="KW-1133">Transmembrane helix</keyword>
<keyword evidence="5" id="KW-0418">Kinase</keyword>
<dbReference type="PRINTS" id="PR00344">
    <property type="entry name" value="BCTRLSENSOR"/>
</dbReference>
<protein>
    <recommendedName>
        <fullName evidence="2">histidine kinase</fullName>
        <ecNumber evidence="2">2.7.13.3</ecNumber>
    </recommendedName>
</protein>
<dbReference type="InterPro" id="IPR000700">
    <property type="entry name" value="PAS-assoc_C"/>
</dbReference>
<evidence type="ECO:0000256" key="4">
    <source>
        <dbReference type="ARBA" id="ARBA00022679"/>
    </source>
</evidence>
<keyword evidence="8" id="KW-0812">Transmembrane</keyword>
<dbReference type="InterPro" id="IPR000014">
    <property type="entry name" value="PAS"/>
</dbReference>
<dbReference type="Pfam" id="PF00512">
    <property type="entry name" value="HisKA"/>
    <property type="match status" value="1"/>
</dbReference>
<dbReference type="Pfam" id="PF00989">
    <property type="entry name" value="PAS"/>
    <property type="match status" value="1"/>
</dbReference>
<evidence type="ECO:0000256" key="3">
    <source>
        <dbReference type="ARBA" id="ARBA00022553"/>
    </source>
</evidence>
<dbReference type="NCBIfam" id="TIGR00229">
    <property type="entry name" value="sensory_box"/>
    <property type="match status" value="1"/>
</dbReference>
<evidence type="ECO:0000256" key="7">
    <source>
        <dbReference type="SAM" id="MobiDB-lite"/>
    </source>
</evidence>
<dbReference type="InterPro" id="IPR004358">
    <property type="entry name" value="Sig_transdc_His_kin-like_C"/>
</dbReference>
<dbReference type="EC" id="2.7.13.3" evidence="2"/>
<evidence type="ECO:0000259" key="11">
    <source>
        <dbReference type="PROSITE" id="PS50113"/>
    </source>
</evidence>
<sequence length="602" mass="64921">MRGRRATDGFTNPPHRAALWPLALAGAIATILVMTGLAVRELRSASAAWERLLDTQVAGLVEAQRLAAVSELGARLVRDAVLAPEPRTLRALGANQAEAMDLLGRARARAPDADDAALVASIDADHARLRAIAEVLMEARFRGVPPVLLARRLEQEVGPLRTRIDDALARHVARQHEALAAGRARIAAGERRAVGVVVGAAALGVVLATVLGLSLGRSHSALRRSEVRFRSTFEQAAVGMAHVDLDGRWLLTNRRYRALLGRDEQELAGLTVADVTHPEDRAADAAAADRLLRGEVEGYALESRILRADGRSQWVNVTCALVRDARGAALYFVRAAEDLSARKRVERDLREAVRTRDEFLQVASHELRTPLASLRLRVEGLRAAVCRGGADPRRLEEKAVAAVRQTLRLNALLDGLLDVSRLAAEGRVRLEPEEADLAEVARDLVARVAPGAAREGTEVRLEAAGPVRARFDRARVDQAVGHLVSNALRYGAGRPVVVRVEADGDVARIAVVDRGVGIDPADVERIFDRFERAASWRHYGGLGLGLYLTRRIVEAHGGSVHAEAARGAGATFVIELPREGPSKPEEDETTAPRGAAPDQPRA</sequence>
<dbReference type="Gene3D" id="3.30.565.10">
    <property type="entry name" value="Histidine kinase-like ATPase, C-terminal domain"/>
    <property type="match status" value="1"/>
</dbReference>
<dbReference type="CDD" id="cd00130">
    <property type="entry name" value="PAS"/>
    <property type="match status" value="1"/>
</dbReference>
<keyword evidence="6 8" id="KW-0472">Membrane</keyword>
<dbReference type="InterPro" id="IPR003594">
    <property type="entry name" value="HATPase_dom"/>
</dbReference>
<evidence type="ECO:0000256" key="1">
    <source>
        <dbReference type="ARBA" id="ARBA00000085"/>
    </source>
</evidence>
<dbReference type="PANTHER" id="PTHR42878">
    <property type="entry name" value="TWO-COMPONENT HISTIDINE KINASE"/>
    <property type="match status" value="1"/>
</dbReference>
<dbReference type="InterPro" id="IPR005467">
    <property type="entry name" value="His_kinase_dom"/>
</dbReference>
<keyword evidence="3" id="KW-0597">Phosphoprotein</keyword>
<dbReference type="SMART" id="SM00091">
    <property type="entry name" value="PAS"/>
    <property type="match status" value="1"/>
</dbReference>
<proteinExistence type="predicted"/>
<dbReference type="CDD" id="cd00075">
    <property type="entry name" value="HATPase"/>
    <property type="match status" value="1"/>
</dbReference>
<dbReference type="PROSITE" id="PS50112">
    <property type="entry name" value="PAS"/>
    <property type="match status" value="1"/>
</dbReference>
<dbReference type="InterPro" id="IPR013767">
    <property type="entry name" value="PAS_fold"/>
</dbReference>
<feature type="domain" description="PAC" evidence="11">
    <location>
        <begin position="299"/>
        <end position="351"/>
    </location>
</feature>
<evidence type="ECO:0000313" key="12">
    <source>
        <dbReference type="EMBL" id="BDG06102.1"/>
    </source>
</evidence>
<dbReference type="Pfam" id="PF02518">
    <property type="entry name" value="HATPase_c"/>
    <property type="match status" value="1"/>
</dbReference>
<keyword evidence="13" id="KW-1185">Reference proteome</keyword>
<dbReference type="Proteomes" id="UP001162891">
    <property type="component" value="Chromosome"/>
</dbReference>
<evidence type="ECO:0000259" key="9">
    <source>
        <dbReference type="PROSITE" id="PS50109"/>
    </source>
</evidence>